<dbReference type="InterPro" id="IPR012902">
    <property type="entry name" value="N_methyl_site"/>
</dbReference>
<dbReference type="SUPFAM" id="SSF54523">
    <property type="entry name" value="Pili subunits"/>
    <property type="match status" value="1"/>
</dbReference>
<dbReference type="GO" id="GO:0015627">
    <property type="term" value="C:type II protein secretion system complex"/>
    <property type="evidence" value="ECO:0007669"/>
    <property type="project" value="InterPro"/>
</dbReference>
<name>A0A3G8GZK5_9BURK</name>
<dbReference type="GO" id="GO:0015628">
    <property type="term" value="P:protein secretion by the type II secretion system"/>
    <property type="evidence" value="ECO:0007669"/>
    <property type="project" value="InterPro"/>
</dbReference>
<gene>
    <name evidence="13" type="ORF">EHF44_09500</name>
</gene>
<protein>
    <recommendedName>
        <fullName evidence="2">Type II secretion system protein H</fullName>
    </recommendedName>
    <alternativeName>
        <fullName evidence="10">General secretion pathway protein H</fullName>
    </alternativeName>
</protein>
<feature type="domain" description="General secretion pathway GspH" evidence="12">
    <location>
        <begin position="49"/>
        <end position="164"/>
    </location>
</feature>
<sequence length="185" mass="20256">MTATRQRLPRHRGFTLIELMTTIAVAAVIVGFAVPSMATFMKNQRLLTTADSLNAALTKARTVAAASNSYITVAPVDEDWKKGWQVFNEHASPDGKYNGTDTLIAQYDPLPDGMEYAYDATNGYKYISFSPIGYSQSANKAQMAMAIMFTLGDARRLVEVSPLGRARVCNPAADTQYCVMPTINQ</sequence>
<dbReference type="Pfam" id="PF12019">
    <property type="entry name" value="GspH"/>
    <property type="match status" value="1"/>
</dbReference>
<dbReference type="InterPro" id="IPR045584">
    <property type="entry name" value="Pilin-like"/>
</dbReference>
<dbReference type="NCBIfam" id="TIGR02532">
    <property type="entry name" value="IV_pilin_GFxxxE"/>
    <property type="match status" value="1"/>
</dbReference>
<comment type="similarity">
    <text evidence="9">Belongs to the GSP H family.</text>
</comment>
<evidence type="ECO:0000313" key="14">
    <source>
        <dbReference type="Proteomes" id="UP000270411"/>
    </source>
</evidence>
<evidence type="ECO:0000256" key="5">
    <source>
        <dbReference type="ARBA" id="ARBA00022519"/>
    </source>
</evidence>
<proteinExistence type="inferred from homology"/>
<evidence type="ECO:0000256" key="9">
    <source>
        <dbReference type="ARBA" id="ARBA00025772"/>
    </source>
</evidence>
<evidence type="ECO:0000256" key="7">
    <source>
        <dbReference type="ARBA" id="ARBA00022989"/>
    </source>
</evidence>
<keyword evidence="6 11" id="KW-0812">Transmembrane</keyword>
<evidence type="ECO:0000256" key="10">
    <source>
        <dbReference type="ARBA" id="ARBA00030775"/>
    </source>
</evidence>
<evidence type="ECO:0000256" key="2">
    <source>
        <dbReference type="ARBA" id="ARBA00021549"/>
    </source>
</evidence>
<dbReference type="Gene3D" id="3.55.40.10">
    <property type="entry name" value="minor pseudopilin epsh domain"/>
    <property type="match status" value="1"/>
</dbReference>
<dbReference type="Proteomes" id="UP000270411">
    <property type="component" value="Chromosome 1"/>
</dbReference>
<comment type="subcellular location">
    <subcellularLocation>
        <location evidence="1">Cell inner membrane</location>
        <topology evidence="1">Single-pass membrane protein</topology>
    </subcellularLocation>
</comment>
<evidence type="ECO:0000256" key="1">
    <source>
        <dbReference type="ARBA" id="ARBA00004377"/>
    </source>
</evidence>
<evidence type="ECO:0000256" key="8">
    <source>
        <dbReference type="ARBA" id="ARBA00023136"/>
    </source>
</evidence>
<evidence type="ECO:0000256" key="4">
    <source>
        <dbReference type="ARBA" id="ARBA00022481"/>
    </source>
</evidence>
<dbReference type="RefSeq" id="WP_124683517.1">
    <property type="nucleotide sequence ID" value="NZ_CP033969.1"/>
</dbReference>
<keyword evidence="7 11" id="KW-1133">Transmembrane helix</keyword>
<accession>A0A3G8GZK5</accession>
<evidence type="ECO:0000256" key="11">
    <source>
        <dbReference type="SAM" id="Phobius"/>
    </source>
</evidence>
<keyword evidence="5" id="KW-0997">Cell inner membrane</keyword>
<dbReference type="AlphaFoldDB" id="A0A3G8GZK5"/>
<evidence type="ECO:0000313" key="13">
    <source>
        <dbReference type="EMBL" id="AZG13663.1"/>
    </source>
</evidence>
<organism evidence="13 14">
    <name type="scientific">Cupriavidus pauculus</name>
    <dbReference type="NCBI Taxonomy" id="82633"/>
    <lineage>
        <taxon>Bacteria</taxon>
        <taxon>Pseudomonadati</taxon>
        <taxon>Pseudomonadota</taxon>
        <taxon>Betaproteobacteria</taxon>
        <taxon>Burkholderiales</taxon>
        <taxon>Burkholderiaceae</taxon>
        <taxon>Cupriavidus</taxon>
    </lineage>
</organism>
<dbReference type="PROSITE" id="PS00409">
    <property type="entry name" value="PROKAR_NTER_METHYL"/>
    <property type="match status" value="1"/>
</dbReference>
<evidence type="ECO:0000256" key="6">
    <source>
        <dbReference type="ARBA" id="ARBA00022692"/>
    </source>
</evidence>
<reference evidence="14" key="1">
    <citation type="submission" date="2018-11" db="EMBL/GenBank/DDBJ databases">
        <title>FDA dAtabase for Regulatory Grade micrObial Sequences (FDA-ARGOS): Supporting development and validation of Infectious Disease Dx tests.</title>
        <authorList>
            <person name="Goldberg B."/>
            <person name="Campos J."/>
            <person name="Tallon L."/>
            <person name="Sadzewicz L."/>
            <person name="Zhao X."/>
            <person name="Vavikolanu K."/>
            <person name="Mehta A."/>
            <person name="Aluvathingal J."/>
            <person name="Nadendla S."/>
            <person name="Geyer C."/>
            <person name="Nandy P."/>
            <person name="Yan Y."/>
            <person name="Sichtig H."/>
        </authorList>
    </citation>
    <scope>NUCLEOTIDE SEQUENCE [LARGE SCALE GENOMIC DNA]</scope>
    <source>
        <strain evidence="14">FDAARGOS_614</strain>
    </source>
</reference>
<feature type="transmembrane region" description="Helical" evidence="11">
    <location>
        <begin position="12"/>
        <end position="34"/>
    </location>
</feature>
<keyword evidence="3" id="KW-1003">Cell membrane</keyword>
<dbReference type="OrthoDB" id="9180128at2"/>
<dbReference type="InterPro" id="IPR022346">
    <property type="entry name" value="T2SS_GspH"/>
</dbReference>
<dbReference type="Pfam" id="PF07963">
    <property type="entry name" value="N_methyl"/>
    <property type="match status" value="1"/>
</dbReference>
<dbReference type="KEGG" id="cpau:EHF44_09500"/>
<evidence type="ECO:0000259" key="12">
    <source>
        <dbReference type="Pfam" id="PF12019"/>
    </source>
</evidence>
<keyword evidence="8 11" id="KW-0472">Membrane</keyword>
<dbReference type="GO" id="GO:0005886">
    <property type="term" value="C:plasma membrane"/>
    <property type="evidence" value="ECO:0007669"/>
    <property type="project" value="UniProtKB-SubCell"/>
</dbReference>
<keyword evidence="4" id="KW-0488">Methylation</keyword>
<evidence type="ECO:0000256" key="3">
    <source>
        <dbReference type="ARBA" id="ARBA00022475"/>
    </source>
</evidence>
<dbReference type="EMBL" id="CP033969">
    <property type="protein sequence ID" value="AZG13663.1"/>
    <property type="molecule type" value="Genomic_DNA"/>
</dbReference>